<proteinExistence type="predicted"/>
<comment type="caution">
    <text evidence="1">The sequence shown here is derived from an EMBL/GenBank/DDBJ whole genome shotgun (WGS) entry which is preliminary data.</text>
</comment>
<gene>
    <name evidence="1" type="ORF">N7494_005567</name>
</gene>
<dbReference type="Proteomes" id="UP001220324">
    <property type="component" value="Unassembled WGS sequence"/>
</dbReference>
<accession>A0AAD6CW59</accession>
<keyword evidence="2" id="KW-1185">Reference proteome</keyword>
<organism evidence="1 2">
    <name type="scientific">Penicillium frequentans</name>
    <dbReference type="NCBI Taxonomy" id="3151616"/>
    <lineage>
        <taxon>Eukaryota</taxon>
        <taxon>Fungi</taxon>
        <taxon>Dikarya</taxon>
        <taxon>Ascomycota</taxon>
        <taxon>Pezizomycotina</taxon>
        <taxon>Eurotiomycetes</taxon>
        <taxon>Eurotiomycetidae</taxon>
        <taxon>Eurotiales</taxon>
        <taxon>Aspergillaceae</taxon>
        <taxon>Penicillium</taxon>
    </lineage>
</organism>
<protein>
    <submittedName>
        <fullName evidence="1">Uncharacterized protein</fullName>
    </submittedName>
</protein>
<sequence length="62" mass="7155">MDINVDIVNTELYHVPSFFFLASVDPLVVAFERTADNIITILNEMIPRRWRMVCPFNIGRSG</sequence>
<name>A0AAD6CW59_9EURO</name>
<dbReference type="AlphaFoldDB" id="A0AAD6CW59"/>
<evidence type="ECO:0000313" key="2">
    <source>
        <dbReference type="Proteomes" id="UP001220324"/>
    </source>
</evidence>
<reference evidence="1 2" key="1">
    <citation type="journal article" date="2023" name="IMA Fungus">
        <title>Comparative genomic study of the Penicillium genus elucidates a diverse pangenome and 15 lateral gene transfer events.</title>
        <authorList>
            <person name="Petersen C."/>
            <person name="Sorensen T."/>
            <person name="Nielsen M.R."/>
            <person name="Sondergaard T.E."/>
            <person name="Sorensen J.L."/>
            <person name="Fitzpatrick D.A."/>
            <person name="Frisvad J.C."/>
            <person name="Nielsen K.L."/>
        </authorList>
    </citation>
    <scope>NUCLEOTIDE SEQUENCE [LARGE SCALE GENOMIC DNA]</scope>
    <source>
        <strain evidence="1 2">IBT 35679</strain>
    </source>
</reference>
<evidence type="ECO:0000313" key="1">
    <source>
        <dbReference type="EMBL" id="KAJ5540491.1"/>
    </source>
</evidence>
<dbReference type="EMBL" id="JAQIZZ010000005">
    <property type="protein sequence ID" value="KAJ5540491.1"/>
    <property type="molecule type" value="Genomic_DNA"/>
</dbReference>